<feature type="transmembrane region" description="Helical" evidence="1">
    <location>
        <begin position="110"/>
        <end position="131"/>
    </location>
</feature>
<comment type="caution">
    <text evidence="2">The sequence shown here is derived from an EMBL/GenBank/DDBJ whole genome shotgun (WGS) entry which is preliminary data.</text>
</comment>
<feature type="transmembrane region" description="Helical" evidence="1">
    <location>
        <begin position="143"/>
        <end position="162"/>
    </location>
</feature>
<dbReference type="AlphaFoldDB" id="A0A919NGQ6"/>
<keyword evidence="1" id="KW-1133">Transmembrane helix</keyword>
<dbReference type="Proteomes" id="UP000623608">
    <property type="component" value="Unassembled WGS sequence"/>
</dbReference>
<reference evidence="2" key="1">
    <citation type="submission" date="2021-01" db="EMBL/GenBank/DDBJ databases">
        <title>Whole genome shotgun sequence of Actinoplanes tereljensis NBRC 105297.</title>
        <authorList>
            <person name="Komaki H."/>
            <person name="Tamura T."/>
        </authorList>
    </citation>
    <scope>NUCLEOTIDE SEQUENCE</scope>
    <source>
        <strain evidence="2">NBRC 105297</strain>
    </source>
</reference>
<dbReference type="InterPro" id="IPR009339">
    <property type="entry name" value="DUF998"/>
</dbReference>
<evidence type="ECO:0000313" key="2">
    <source>
        <dbReference type="EMBL" id="GIF17804.1"/>
    </source>
</evidence>
<accession>A0A919NGQ6</accession>
<feature type="transmembrane region" description="Helical" evidence="1">
    <location>
        <begin position="168"/>
        <end position="189"/>
    </location>
</feature>
<dbReference type="EMBL" id="BOMY01000002">
    <property type="protein sequence ID" value="GIF17804.1"/>
    <property type="molecule type" value="Genomic_DNA"/>
</dbReference>
<gene>
    <name evidence="2" type="ORF">Ate02nite_05340</name>
</gene>
<protein>
    <recommendedName>
        <fullName evidence="4">DUF998 domain-containing protein</fullName>
    </recommendedName>
</protein>
<keyword evidence="1" id="KW-0472">Membrane</keyword>
<feature type="transmembrane region" description="Helical" evidence="1">
    <location>
        <begin position="50"/>
        <end position="71"/>
    </location>
</feature>
<organism evidence="2 3">
    <name type="scientific">Paractinoplanes tereljensis</name>
    <dbReference type="NCBI Taxonomy" id="571912"/>
    <lineage>
        <taxon>Bacteria</taxon>
        <taxon>Bacillati</taxon>
        <taxon>Actinomycetota</taxon>
        <taxon>Actinomycetes</taxon>
        <taxon>Micromonosporales</taxon>
        <taxon>Micromonosporaceae</taxon>
        <taxon>Paractinoplanes</taxon>
    </lineage>
</organism>
<dbReference type="Pfam" id="PF06197">
    <property type="entry name" value="DUF998"/>
    <property type="match status" value="1"/>
</dbReference>
<feature type="transmembrane region" description="Helical" evidence="1">
    <location>
        <begin position="78"/>
        <end position="98"/>
    </location>
</feature>
<sequence length="191" mass="20260">MVPAMARILLWCGVVAGPLFVAVFLVNDRIRPDYDPLRDFVSEAAIGPGGWLQIASFLITGALMVAFSVAVRQVVSRWTGWLLALFGVSLMLAGAFVSDPAPTTVRTGHGIVHNLVSAVVFLVSLPAAAFVAARWRPTRGWSWYCRAVGVAVPGLFVLAGGIEAATGVFQRLAIAVGCSWIAVLGLRALRS</sequence>
<proteinExistence type="predicted"/>
<evidence type="ECO:0008006" key="4">
    <source>
        <dbReference type="Google" id="ProtNLM"/>
    </source>
</evidence>
<feature type="transmembrane region" description="Helical" evidence="1">
    <location>
        <begin position="9"/>
        <end position="30"/>
    </location>
</feature>
<keyword evidence="1" id="KW-0812">Transmembrane</keyword>
<evidence type="ECO:0000256" key="1">
    <source>
        <dbReference type="SAM" id="Phobius"/>
    </source>
</evidence>
<evidence type="ECO:0000313" key="3">
    <source>
        <dbReference type="Proteomes" id="UP000623608"/>
    </source>
</evidence>
<name>A0A919NGQ6_9ACTN</name>
<keyword evidence="3" id="KW-1185">Reference proteome</keyword>